<name>A0A9P4HNM8_9PLEO</name>
<reference evidence="10" key="1">
    <citation type="journal article" date="2020" name="Stud. Mycol.">
        <title>101 Dothideomycetes genomes: a test case for predicting lifestyles and emergence of pathogens.</title>
        <authorList>
            <person name="Haridas S."/>
            <person name="Albert R."/>
            <person name="Binder M."/>
            <person name="Bloem J."/>
            <person name="Labutti K."/>
            <person name="Salamov A."/>
            <person name="Andreopoulos B."/>
            <person name="Baker S."/>
            <person name="Barry K."/>
            <person name="Bills G."/>
            <person name="Bluhm B."/>
            <person name="Cannon C."/>
            <person name="Castanera R."/>
            <person name="Culley D."/>
            <person name="Daum C."/>
            <person name="Ezra D."/>
            <person name="Gonzalez J."/>
            <person name="Henrissat B."/>
            <person name="Kuo A."/>
            <person name="Liang C."/>
            <person name="Lipzen A."/>
            <person name="Lutzoni F."/>
            <person name="Magnuson J."/>
            <person name="Mondo S."/>
            <person name="Nolan M."/>
            <person name="Ohm R."/>
            <person name="Pangilinan J."/>
            <person name="Park H.-J."/>
            <person name="Ramirez L."/>
            <person name="Alfaro M."/>
            <person name="Sun H."/>
            <person name="Tritt A."/>
            <person name="Yoshinaga Y."/>
            <person name="Zwiers L.-H."/>
            <person name="Turgeon B."/>
            <person name="Goodwin S."/>
            <person name="Spatafora J."/>
            <person name="Crous P."/>
            <person name="Grigoriev I."/>
        </authorList>
    </citation>
    <scope>NUCLEOTIDE SEQUENCE</scope>
    <source>
        <strain evidence="10">CBS 110217</strain>
    </source>
</reference>
<feature type="active site" description="Charge relay system" evidence="6">
    <location>
        <position position="132"/>
    </location>
</feature>
<dbReference type="GO" id="GO:0005576">
    <property type="term" value="C:extracellular region"/>
    <property type="evidence" value="ECO:0007669"/>
    <property type="project" value="UniProtKB-ARBA"/>
</dbReference>
<dbReference type="AlphaFoldDB" id="A0A9P4HNM8"/>
<dbReference type="CDD" id="cd04077">
    <property type="entry name" value="Peptidases_S8_PCSK9_ProteinaseK_like"/>
    <property type="match status" value="1"/>
</dbReference>
<feature type="active site" description="Charge relay system" evidence="6">
    <location>
        <position position="321"/>
    </location>
</feature>
<accession>A0A9P4HNM8</accession>
<dbReference type="OrthoDB" id="206201at2759"/>
<dbReference type="PROSITE" id="PS00136">
    <property type="entry name" value="SUBTILASE_ASP"/>
    <property type="match status" value="1"/>
</dbReference>
<evidence type="ECO:0000259" key="8">
    <source>
        <dbReference type="Pfam" id="PF00082"/>
    </source>
</evidence>
<evidence type="ECO:0000256" key="4">
    <source>
        <dbReference type="ARBA" id="ARBA00022801"/>
    </source>
</evidence>
<dbReference type="Pfam" id="PF00082">
    <property type="entry name" value="Peptidase_S8"/>
    <property type="match status" value="1"/>
</dbReference>
<dbReference type="InterPro" id="IPR000209">
    <property type="entry name" value="Peptidase_S8/S53_dom"/>
</dbReference>
<dbReference type="PANTHER" id="PTHR43806:SF58">
    <property type="entry name" value="ALKALINE PROTEASE 1-RELATED"/>
    <property type="match status" value="1"/>
</dbReference>
<evidence type="ECO:0000313" key="10">
    <source>
        <dbReference type="EMBL" id="KAF2036517.1"/>
    </source>
</evidence>
<evidence type="ECO:0000256" key="2">
    <source>
        <dbReference type="ARBA" id="ARBA00022670"/>
    </source>
</evidence>
<sequence>MPSCLSSSDLRASRYARAGLPETLEDLVAAGDAHVNDENLLKASLHNAPDHTYGMLGFRGFAGTLTAEEVESLQEMNVVEYIEEDGRMHTTALVNQENATWGLARISNRKPRSTIYTYDDSAGEGTCAYIIDTGIETTHPEFEGRATFLFDLSEDNNMIDGLSHGTHTAGTVGSKTYGVAKKTKLFTVKVLDSYGDGYVSDIIAGFQYAARHKQNNMAECPKGSVANISLGGIRMKVINDAVAALVRAGVFVAVSAGNAGTYAEDFSPASEPSVCTVGAVHSNDTIAWWSNFGELVDILAPGVEVTSTFLNGTTATYNGTSMAAPHVAGIGAYLLGLGNDVSTLCELIQTMATVDVVQGLTNDTANLSAYNGWDTK</sequence>
<dbReference type="InterPro" id="IPR023828">
    <property type="entry name" value="Peptidase_S8_Ser-AS"/>
</dbReference>
<dbReference type="GO" id="GO:0004252">
    <property type="term" value="F:serine-type endopeptidase activity"/>
    <property type="evidence" value="ECO:0007669"/>
    <property type="project" value="UniProtKB-UniRule"/>
</dbReference>
<evidence type="ECO:0000256" key="5">
    <source>
        <dbReference type="ARBA" id="ARBA00022825"/>
    </source>
</evidence>
<dbReference type="GO" id="GO:0006508">
    <property type="term" value="P:proteolysis"/>
    <property type="evidence" value="ECO:0007669"/>
    <property type="project" value="UniProtKB-KW"/>
</dbReference>
<keyword evidence="2 6" id="KW-0645">Protease</keyword>
<dbReference type="InterPro" id="IPR015500">
    <property type="entry name" value="Peptidase_S8_subtilisin-rel"/>
</dbReference>
<keyword evidence="5 6" id="KW-0720">Serine protease</keyword>
<dbReference type="InterPro" id="IPR037045">
    <property type="entry name" value="S8pro/Inhibitor_I9_sf"/>
</dbReference>
<dbReference type="Gene3D" id="3.30.70.80">
    <property type="entry name" value="Peptidase S8 propeptide/proteinase inhibitor I9"/>
    <property type="match status" value="1"/>
</dbReference>
<dbReference type="FunFam" id="3.40.50.200:FF:000014">
    <property type="entry name" value="Proteinase K"/>
    <property type="match status" value="1"/>
</dbReference>
<gene>
    <name evidence="10" type="ORF">EK21DRAFT_95786</name>
</gene>
<feature type="active site" description="Charge relay system" evidence="6">
    <location>
        <position position="164"/>
    </location>
</feature>
<evidence type="ECO:0000256" key="7">
    <source>
        <dbReference type="RuleBase" id="RU003355"/>
    </source>
</evidence>
<dbReference type="PANTHER" id="PTHR43806">
    <property type="entry name" value="PEPTIDASE S8"/>
    <property type="match status" value="1"/>
</dbReference>
<dbReference type="InterPro" id="IPR034193">
    <property type="entry name" value="PCSK9_ProteinaseK-like"/>
</dbReference>
<proteinExistence type="inferred from homology"/>
<dbReference type="Pfam" id="PF05922">
    <property type="entry name" value="Inhibitor_I9"/>
    <property type="match status" value="1"/>
</dbReference>
<dbReference type="InterPro" id="IPR023827">
    <property type="entry name" value="Peptidase_S8_Asp-AS"/>
</dbReference>
<keyword evidence="11" id="KW-1185">Reference proteome</keyword>
<comment type="similarity">
    <text evidence="1 6 7">Belongs to the peptidase S8 family.</text>
</comment>
<evidence type="ECO:0000259" key="9">
    <source>
        <dbReference type="Pfam" id="PF05922"/>
    </source>
</evidence>
<dbReference type="EMBL" id="ML978154">
    <property type="protein sequence ID" value="KAF2036517.1"/>
    <property type="molecule type" value="Genomic_DNA"/>
</dbReference>
<dbReference type="PRINTS" id="PR00723">
    <property type="entry name" value="SUBTILISIN"/>
</dbReference>
<keyword evidence="4 6" id="KW-0378">Hydrolase</keyword>
<evidence type="ECO:0000256" key="1">
    <source>
        <dbReference type="ARBA" id="ARBA00011073"/>
    </source>
</evidence>
<dbReference type="Proteomes" id="UP000799777">
    <property type="component" value="Unassembled WGS sequence"/>
</dbReference>
<keyword evidence="3" id="KW-0732">Signal</keyword>
<dbReference type="InterPro" id="IPR010259">
    <property type="entry name" value="S8pro/Inhibitor_I9"/>
</dbReference>
<organism evidence="10 11">
    <name type="scientific">Setomelanomma holmii</name>
    <dbReference type="NCBI Taxonomy" id="210430"/>
    <lineage>
        <taxon>Eukaryota</taxon>
        <taxon>Fungi</taxon>
        <taxon>Dikarya</taxon>
        <taxon>Ascomycota</taxon>
        <taxon>Pezizomycotina</taxon>
        <taxon>Dothideomycetes</taxon>
        <taxon>Pleosporomycetidae</taxon>
        <taxon>Pleosporales</taxon>
        <taxon>Pleosporineae</taxon>
        <taxon>Phaeosphaeriaceae</taxon>
        <taxon>Setomelanomma</taxon>
    </lineage>
</organism>
<comment type="caution">
    <text evidence="10">The sequence shown here is derived from an EMBL/GenBank/DDBJ whole genome shotgun (WGS) entry which is preliminary data.</text>
</comment>
<feature type="domain" description="Inhibitor I9" evidence="9">
    <location>
        <begin position="44"/>
        <end position="90"/>
    </location>
</feature>
<protein>
    <submittedName>
        <fullName evidence="10">Oryzin</fullName>
    </submittedName>
</protein>
<dbReference type="PROSITE" id="PS51892">
    <property type="entry name" value="SUBTILASE"/>
    <property type="match status" value="1"/>
</dbReference>
<dbReference type="InterPro" id="IPR036852">
    <property type="entry name" value="Peptidase_S8/S53_dom_sf"/>
</dbReference>
<dbReference type="SUPFAM" id="SSF52743">
    <property type="entry name" value="Subtilisin-like"/>
    <property type="match status" value="1"/>
</dbReference>
<feature type="domain" description="Peptidase S8/S53" evidence="8">
    <location>
        <begin position="130"/>
        <end position="374"/>
    </location>
</feature>
<evidence type="ECO:0000256" key="3">
    <source>
        <dbReference type="ARBA" id="ARBA00022729"/>
    </source>
</evidence>
<dbReference type="SUPFAM" id="SSF54897">
    <property type="entry name" value="Protease propeptides/inhibitors"/>
    <property type="match status" value="1"/>
</dbReference>
<dbReference type="Gene3D" id="3.40.50.200">
    <property type="entry name" value="Peptidase S8/S53 domain"/>
    <property type="match status" value="1"/>
</dbReference>
<evidence type="ECO:0000313" key="11">
    <source>
        <dbReference type="Proteomes" id="UP000799777"/>
    </source>
</evidence>
<evidence type="ECO:0000256" key="6">
    <source>
        <dbReference type="PROSITE-ProRule" id="PRU01240"/>
    </source>
</evidence>
<dbReference type="PROSITE" id="PS00138">
    <property type="entry name" value="SUBTILASE_SER"/>
    <property type="match status" value="1"/>
</dbReference>
<dbReference type="InterPro" id="IPR050131">
    <property type="entry name" value="Peptidase_S8_subtilisin-like"/>
</dbReference>